<gene>
    <name evidence="1" type="ORF">S01H4_09544</name>
</gene>
<protein>
    <submittedName>
        <fullName evidence="1">Uncharacterized protein</fullName>
    </submittedName>
</protein>
<comment type="caution">
    <text evidence="1">The sequence shown here is derived from an EMBL/GenBank/DDBJ whole genome shotgun (WGS) entry which is preliminary data.</text>
</comment>
<evidence type="ECO:0000313" key="1">
    <source>
        <dbReference type="EMBL" id="GAG57120.1"/>
    </source>
</evidence>
<sequence length="103" mass="11909">MKKKLILILLFSIIALSVAFFAYYIYTDQIKNRQPSRQVFNPEEINIDISRTITKIDFKNPAMLERVKITVIIGSTYKANSWIKISSFNTRILVLTLSTADSY</sequence>
<reference evidence="1" key="1">
    <citation type="journal article" date="2014" name="Front. Microbiol.">
        <title>High frequency of phylogenetically diverse reductive dehalogenase-homologous genes in deep subseafloor sedimentary metagenomes.</title>
        <authorList>
            <person name="Kawai M."/>
            <person name="Futagami T."/>
            <person name="Toyoda A."/>
            <person name="Takaki Y."/>
            <person name="Nishi S."/>
            <person name="Hori S."/>
            <person name="Arai W."/>
            <person name="Tsubouchi T."/>
            <person name="Morono Y."/>
            <person name="Uchiyama I."/>
            <person name="Ito T."/>
            <person name="Fujiyama A."/>
            <person name="Inagaki F."/>
            <person name="Takami H."/>
        </authorList>
    </citation>
    <scope>NUCLEOTIDE SEQUENCE</scope>
    <source>
        <strain evidence="1">Expedition CK06-06</strain>
    </source>
</reference>
<accession>X0YM24</accession>
<dbReference type="AlphaFoldDB" id="X0YM24"/>
<dbReference type="EMBL" id="BART01003471">
    <property type="protein sequence ID" value="GAG57120.1"/>
    <property type="molecule type" value="Genomic_DNA"/>
</dbReference>
<name>X0YM24_9ZZZZ</name>
<organism evidence="1">
    <name type="scientific">marine sediment metagenome</name>
    <dbReference type="NCBI Taxonomy" id="412755"/>
    <lineage>
        <taxon>unclassified sequences</taxon>
        <taxon>metagenomes</taxon>
        <taxon>ecological metagenomes</taxon>
    </lineage>
</organism>
<proteinExistence type="predicted"/>